<keyword evidence="2" id="KW-0573">Peptidoglycan synthesis</keyword>
<comment type="similarity">
    <text evidence="2">Belongs to the CobB/CobQ family. GatD subfamily.</text>
</comment>
<dbReference type="EC" id="3.5.1.2" evidence="2"/>
<dbReference type="HAMAP" id="MF_02213">
    <property type="entry name" value="Lipid_II_synth_GatD"/>
    <property type="match status" value="1"/>
</dbReference>
<dbReference type="GO" id="GO:0009252">
    <property type="term" value="P:peptidoglycan biosynthetic process"/>
    <property type="evidence" value="ECO:0007669"/>
    <property type="project" value="UniProtKB-UniRule"/>
</dbReference>
<dbReference type="Proteomes" id="UP000195106">
    <property type="component" value="Unassembled WGS sequence"/>
</dbReference>
<dbReference type="GO" id="GO:0004359">
    <property type="term" value="F:glutaminase activity"/>
    <property type="evidence" value="ECO:0007669"/>
    <property type="project" value="UniProtKB-UniRule"/>
</dbReference>
<comment type="pathway">
    <text evidence="2">Cell wall biogenesis; peptidoglycan biosynthesis.</text>
</comment>
<comment type="caution">
    <text evidence="2">Lacks conserved residue(s) required for the propagation of feature annotation.</text>
</comment>
<dbReference type="PROSITE" id="PS51274">
    <property type="entry name" value="GATASE_COBBQ"/>
    <property type="match status" value="1"/>
</dbReference>
<dbReference type="InterPro" id="IPR011698">
    <property type="entry name" value="GATase_3"/>
</dbReference>
<dbReference type="AlphaFoldDB" id="A0A251XUB6"/>
<accession>A0A251XUB6</accession>
<comment type="catalytic activity">
    <reaction evidence="2">
        <text>beta-D-GlcNAc-(1-&gt;4)-Mur2Ac(oyl-L-Ala-gamma-D-Glu-L-Lys-D-Ala-D-Ala)-di-trans,octa-cis-undecaprenyl diphosphate + L-glutamine + ATP + H2O = beta-D-GlcNAc-(1-&gt;4)-Mur2Ac(oyl-L-Ala-D-isoglutaminyl-L-Lys-D-Ala-D-Ala)-di-trans,octa-cis-undecaprenyl diphosphate + L-glutamate + ADP + phosphate + H(+)</text>
        <dbReference type="Rhea" id="RHEA:57928"/>
        <dbReference type="ChEBI" id="CHEBI:15377"/>
        <dbReference type="ChEBI" id="CHEBI:15378"/>
        <dbReference type="ChEBI" id="CHEBI:29985"/>
        <dbReference type="ChEBI" id="CHEBI:30616"/>
        <dbReference type="ChEBI" id="CHEBI:43474"/>
        <dbReference type="ChEBI" id="CHEBI:58359"/>
        <dbReference type="ChEBI" id="CHEBI:60033"/>
        <dbReference type="ChEBI" id="CHEBI:62233"/>
        <dbReference type="ChEBI" id="CHEBI:456216"/>
        <dbReference type="EC" id="6.3.5.13"/>
    </reaction>
</comment>
<protein>
    <recommendedName>
        <fullName evidence="2">Lipid II isoglutaminyl synthase (glutamine-hydrolyzing) subunit GatD</fullName>
        <ecNumber evidence="2">6.3.5.13</ecNumber>
    </recommendedName>
    <alternativeName>
        <fullName evidence="2">Lipid II isoglutaminyl synthase glutaminase subunit</fullName>
        <ecNumber evidence="2">3.5.1.2</ecNumber>
    </alternativeName>
</protein>
<comment type="catalytic activity">
    <reaction evidence="2">
        <text>L-glutamine + H2O = L-glutamate + NH4(+)</text>
        <dbReference type="Rhea" id="RHEA:15889"/>
        <dbReference type="ChEBI" id="CHEBI:15377"/>
        <dbReference type="ChEBI" id="CHEBI:28938"/>
        <dbReference type="ChEBI" id="CHEBI:29985"/>
        <dbReference type="ChEBI" id="CHEBI:58359"/>
        <dbReference type="EC" id="3.5.1.2"/>
    </reaction>
</comment>
<dbReference type="PANTHER" id="PTHR21343:SF9">
    <property type="entry name" value="LIPID II ISOGLUTAMINYL SYNTHASE (GLUTAMINE-HYDROLYZING) SUBUNIT GATD"/>
    <property type="match status" value="1"/>
</dbReference>
<evidence type="ECO:0000313" key="4">
    <source>
        <dbReference type="EMBL" id="OUE09050.1"/>
    </source>
</evidence>
<dbReference type="PANTHER" id="PTHR21343">
    <property type="entry name" value="DETHIOBIOTIN SYNTHETASE"/>
    <property type="match status" value="1"/>
</dbReference>
<dbReference type="EC" id="6.3.5.13" evidence="2"/>
<comment type="function">
    <text evidence="2">The lipid II isoglutaminyl synthase complex catalyzes the formation of alpha-D-isoglutamine in the cell wall lipid II stem peptide. The GatD subunit catalyzes the hydrolysis of glutamine to glutamate and ammonia. The resulting ammonia molecule is channeled to the active site of MurT.</text>
</comment>
<dbReference type="InterPro" id="IPR029062">
    <property type="entry name" value="Class_I_gatase-like"/>
</dbReference>
<keyword evidence="2" id="KW-0961">Cell wall biogenesis/degradation</keyword>
<comment type="caution">
    <text evidence="4">The sequence shown here is derived from an EMBL/GenBank/DDBJ whole genome shotgun (WGS) entry which is preliminary data.</text>
</comment>
<comment type="subunit">
    <text evidence="2">Forms a heterodimer with MurT.</text>
</comment>
<gene>
    <name evidence="2" type="primary">gatD</name>
    <name evidence="4" type="ORF">CMsap09_08910</name>
</gene>
<keyword evidence="2" id="KW-0436">Ligase</keyword>
<evidence type="ECO:0000256" key="1">
    <source>
        <dbReference type="ARBA" id="ARBA00022962"/>
    </source>
</evidence>
<name>A0A251XUB6_9MICO</name>
<feature type="domain" description="CobB/CobQ-like glutamine amidotransferase" evidence="3">
    <location>
        <begin position="7"/>
        <end position="192"/>
    </location>
</feature>
<reference evidence="4 5" key="1">
    <citation type="submission" date="2016-08" db="EMBL/GenBank/DDBJ databases">
        <title>Genome sequence of Clavibacter michiganensis spp. strain CASJ009.</title>
        <authorList>
            <person name="Thapa S.P."/>
            <person name="Coaker G."/>
        </authorList>
    </citation>
    <scope>NUCLEOTIDE SEQUENCE [LARGE SCALE GENOMIC DNA]</scope>
    <source>
        <strain evidence="4">CASJ009</strain>
    </source>
</reference>
<organism evidence="4 5">
    <name type="scientific">Clavibacter michiganensis</name>
    <dbReference type="NCBI Taxonomy" id="28447"/>
    <lineage>
        <taxon>Bacteria</taxon>
        <taxon>Bacillati</taxon>
        <taxon>Actinomycetota</taxon>
        <taxon>Actinomycetes</taxon>
        <taxon>Micrococcales</taxon>
        <taxon>Microbacteriaceae</taxon>
        <taxon>Clavibacter</taxon>
    </lineage>
</organism>
<keyword evidence="1 2" id="KW-0315">Glutamine amidotransferase</keyword>
<dbReference type="UniPathway" id="UPA00219"/>
<dbReference type="EMBL" id="MDHJ01000001">
    <property type="protein sequence ID" value="OUE09050.1"/>
    <property type="molecule type" value="Genomic_DNA"/>
</dbReference>
<dbReference type="InterPro" id="IPR043702">
    <property type="entry name" value="Lipid_II_synth_GatD"/>
</dbReference>
<dbReference type="GO" id="GO:0140282">
    <property type="term" value="F:carbon-nitrogen ligase activity on lipid II"/>
    <property type="evidence" value="ECO:0007669"/>
    <property type="project" value="UniProtKB-UniRule"/>
</dbReference>
<dbReference type="GO" id="GO:0008360">
    <property type="term" value="P:regulation of cell shape"/>
    <property type="evidence" value="ECO:0007669"/>
    <property type="project" value="UniProtKB-KW"/>
</dbReference>
<keyword evidence="2" id="KW-0378">Hydrolase</keyword>
<keyword evidence="2" id="KW-0133">Cell shape</keyword>
<sequence length="244" mass="24908">MSDALRILHLYPDELGINGDRGNVTVLVERARIRGIRTEVVRHAPGGGHPGGADLVVVGSGPLTAQRAVLPDLVSHAPHLIALQGSGVPVLAVGGGLQLLGESVRLPDGGELVGAGVLPVRTTLTAERRVGDLVLDTPDGELVGYENHGSTLDIGDHPPLGTVRAGFGNSGPGGGEGVRVGASIGTHLGGPVLALNPRLADELLAAALARHGRELSADISGVLDRLDGWAREARATVAARPAHY</sequence>
<dbReference type="SUPFAM" id="SSF52317">
    <property type="entry name" value="Class I glutamine amidotransferase-like"/>
    <property type="match status" value="1"/>
</dbReference>
<dbReference type="GO" id="GO:0071555">
    <property type="term" value="P:cell wall organization"/>
    <property type="evidence" value="ECO:0007669"/>
    <property type="project" value="UniProtKB-KW"/>
</dbReference>
<feature type="binding site" evidence="2">
    <location>
        <position position="128"/>
    </location>
    <ligand>
        <name>substrate</name>
    </ligand>
</feature>
<evidence type="ECO:0000313" key="5">
    <source>
        <dbReference type="Proteomes" id="UP000195106"/>
    </source>
</evidence>
<evidence type="ECO:0000256" key="2">
    <source>
        <dbReference type="HAMAP-Rule" id="MF_02213"/>
    </source>
</evidence>
<dbReference type="Pfam" id="PF07685">
    <property type="entry name" value="GATase_3"/>
    <property type="match status" value="1"/>
</dbReference>
<evidence type="ECO:0000259" key="3">
    <source>
        <dbReference type="Pfam" id="PF07685"/>
    </source>
</evidence>
<proteinExistence type="inferred from homology"/>